<evidence type="ECO:0008006" key="3">
    <source>
        <dbReference type="Google" id="ProtNLM"/>
    </source>
</evidence>
<protein>
    <recommendedName>
        <fullName evidence="3">Transposase</fullName>
    </recommendedName>
</protein>
<organism evidence="1 2">
    <name type="scientific">Acanthoscelides obtectus</name>
    <name type="common">Bean weevil</name>
    <name type="synonym">Bruchus obtectus</name>
    <dbReference type="NCBI Taxonomy" id="200917"/>
    <lineage>
        <taxon>Eukaryota</taxon>
        <taxon>Metazoa</taxon>
        <taxon>Ecdysozoa</taxon>
        <taxon>Arthropoda</taxon>
        <taxon>Hexapoda</taxon>
        <taxon>Insecta</taxon>
        <taxon>Pterygota</taxon>
        <taxon>Neoptera</taxon>
        <taxon>Endopterygota</taxon>
        <taxon>Coleoptera</taxon>
        <taxon>Polyphaga</taxon>
        <taxon>Cucujiformia</taxon>
        <taxon>Chrysomeloidea</taxon>
        <taxon>Chrysomelidae</taxon>
        <taxon>Bruchinae</taxon>
        <taxon>Bruchini</taxon>
        <taxon>Acanthoscelides</taxon>
    </lineage>
</organism>
<comment type="caution">
    <text evidence="1">The sequence shown here is derived from an EMBL/GenBank/DDBJ whole genome shotgun (WGS) entry which is preliminary data.</text>
</comment>
<gene>
    <name evidence="1" type="ORF">ACAOBT_LOCUS16360</name>
</gene>
<accession>A0A9P0PIB0</accession>
<dbReference type="InterPro" id="IPR052709">
    <property type="entry name" value="Transposase-MT_Hybrid"/>
</dbReference>
<dbReference type="AlphaFoldDB" id="A0A9P0PIB0"/>
<dbReference type="Proteomes" id="UP001152888">
    <property type="component" value="Unassembled WGS sequence"/>
</dbReference>
<dbReference type="OrthoDB" id="8189655at2759"/>
<evidence type="ECO:0000313" key="1">
    <source>
        <dbReference type="EMBL" id="CAH1984861.1"/>
    </source>
</evidence>
<name>A0A9P0PIB0_ACAOB</name>
<keyword evidence="2" id="KW-1185">Reference proteome</keyword>
<dbReference type="PANTHER" id="PTHR46060:SF1">
    <property type="entry name" value="MARINER MOS1 TRANSPOSASE-LIKE PROTEIN"/>
    <property type="match status" value="1"/>
</dbReference>
<sequence length="108" mass="12869">MTLALKNDCPHRTTIFRLYREFQRHNFTLEVAETEGRPQTSVTEENITAVRKMLDEGRRMTNQQIEEILHLYAPAIHSILHDHLHVRKLCSLWVPHSLTKKQKTRRRT</sequence>
<evidence type="ECO:0000313" key="2">
    <source>
        <dbReference type="Proteomes" id="UP001152888"/>
    </source>
</evidence>
<proteinExistence type="predicted"/>
<dbReference type="PANTHER" id="PTHR46060">
    <property type="entry name" value="MARINER MOS1 TRANSPOSASE-LIKE PROTEIN"/>
    <property type="match status" value="1"/>
</dbReference>
<reference evidence="1" key="1">
    <citation type="submission" date="2022-03" db="EMBL/GenBank/DDBJ databases">
        <authorList>
            <person name="Sayadi A."/>
        </authorList>
    </citation>
    <scope>NUCLEOTIDE SEQUENCE</scope>
</reference>
<dbReference type="EMBL" id="CAKOFQ010006966">
    <property type="protein sequence ID" value="CAH1984861.1"/>
    <property type="molecule type" value="Genomic_DNA"/>
</dbReference>